<evidence type="ECO:0000313" key="3">
    <source>
        <dbReference type="Proteomes" id="UP000184001"/>
    </source>
</evidence>
<comment type="caution">
    <text evidence="2">The sequence shown here is derived from an EMBL/GenBank/DDBJ whole genome shotgun (WGS) entry which is preliminary data.</text>
</comment>
<dbReference type="SUPFAM" id="SSF52540">
    <property type="entry name" value="P-loop containing nucleoside triphosphate hydrolases"/>
    <property type="match status" value="1"/>
</dbReference>
<dbReference type="AlphaFoldDB" id="A0A8G2C9C1"/>
<accession>A0A8G2C9C1</accession>
<reference evidence="2 3" key="1">
    <citation type="submission" date="2016-11" db="EMBL/GenBank/DDBJ databases">
        <authorList>
            <person name="Varghese N."/>
            <person name="Submissions S."/>
        </authorList>
    </citation>
    <scope>NUCLEOTIDE SEQUENCE [LARGE SCALE GENOMIC DNA]</scope>
    <source>
        <strain evidence="2 3">DSM 17919</strain>
    </source>
</reference>
<evidence type="ECO:0000313" key="2">
    <source>
        <dbReference type="EMBL" id="SHJ07064.1"/>
    </source>
</evidence>
<sequence length="246" mass="27777">MATVNMVLQGKGGVGKSLVASLLAQYFIEHDYPLACIDTDPVNTTFAGYEALKADVIEIMEGDNINQRCFDKLMDRIELLPEDDCAQMVVDNGAATFVPLGSYMAENDVTDYIRDKTPHRLRLHCIVTGGQAMHDTLDGLKKLLEAFPTSPIVLWLNPYFGNIVSDGIPFSDFKIYKNNIHRFESVIQLPIKNPSTFGQDLINVLNQRITFREVAESNMPTMQRHRIKKYWAEIKAEMDKAGLLEF</sequence>
<dbReference type="RefSeq" id="WP_020000490.1">
    <property type="nucleotide sequence ID" value="NZ_CP192219.1"/>
</dbReference>
<dbReference type="Proteomes" id="UP000184001">
    <property type="component" value="Unassembled WGS sequence"/>
</dbReference>
<dbReference type="Gene3D" id="3.40.50.300">
    <property type="entry name" value="P-loop containing nucleotide triphosphate hydrolases"/>
    <property type="match status" value="1"/>
</dbReference>
<evidence type="ECO:0000259" key="1">
    <source>
        <dbReference type="Pfam" id="PF01656"/>
    </source>
</evidence>
<dbReference type="InterPro" id="IPR027417">
    <property type="entry name" value="P-loop_NTPase"/>
</dbReference>
<proteinExistence type="predicted"/>
<organism evidence="2 3">
    <name type="scientific">Halodesulfovibrio aestuarii</name>
    <dbReference type="NCBI Taxonomy" id="126333"/>
    <lineage>
        <taxon>Bacteria</taxon>
        <taxon>Pseudomonadati</taxon>
        <taxon>Thermodesulfobacteriota</taxon>
        <taxon>Desulfovibrionia</taxon>
        <taxon>Desulfovibrionales</taxon>
        <taxon>Desulfovibrionaceae</taxon>
        <taxon>Halodesulfovibrio</taxon>
    </lineage>
</organism>
<dbReference type="EMBL" id="FQZR01000003">
    <property type="protein sequence ID" value="SHJ07064.1"/>
    <property type="molecule type" value="Genomic_DNA"/>
</dbReference>
<protein>
    <submittedName>
        <fullName evidence="2">CobQ/CobB/MinD/ParA nucleotide binding domain-containing protein</fullName>
    </submittedName>
</protein>
<name>A0A8G2C9C1_9BACT</name>
<dbReference type="InterPro" id="IPR002586">
    <property type="entry name" value="CobQ/CobB/MinD/ParA_Nub-bd_dom"/>
</dbReference>
<dbReference type="Pfam" id="PF01656">
    <property type="entry name" value="CbiA"/>
    <property type="match status" value="1"/>
</dbReference>
<feature type="domain" description="CobQ/CobB/MinD/ParA nucleotide binding" evidence="1">
    <location>
        <begin position="6"/>
        <end position="148"/>
    </location>
</feature>
<gene>
    <name evidence="2" type="ORF">SAMN05660830_01547</name>
</gene>